<reference evidence="3" key="3">
    <citation type="submission" date="2023-12" db="EMBL/GenBank/DDBJ databases">
        <authorList>
            <person name="Sun Q."/>
            <person name="Inoue M."/>
        </authorList>
    </citation>
    <scope>NUCLEOTIDE SEQUENCE</scope>
    <source>
        <strain evidence="3">JCM 17810</strain>
    </source>
</reference>
<evidence type="ECO:0000313" key="5">
    <source>
        <dbReference type="Proteomes" id="UP001500622"/>
    </source>
</evidence>
<gene>
    <name evidence="3" type="ORF">GCM10023169_05160</name>
    <name evidence="4" type="ORF">GCM10023169_12770</name>
</gene>
<evidence type="ECO:0000256" key="2">
    <source>
        <dbReference type="SAM" id="Phobius"/>
    </source>
</evidence>
<sequence length="171" mass="18692">MSATDGDDDAAVVEDRRLPAWWYYTGAAVVVASAVVAFRVHLALLVLAFVLLVLLEVLRRRAGYTYFTATQSAIALKAPLPGTWWPRFVALLLMILAMQFVGGSLGPGEVLPTWAAAILAVTAGVTFALLWRRSDQAELVVVRRWERDRRSDDTGARGPSPDDGAEDRPPE</sequence>
<dbReference type="EMBL" id="BAABGN010000004">
    <property type="protein sequence ID" value="GAA4420657.1"/>
    <property type="molecule type" value="Genomic_DNA"/>
</dbReference>
<keyword evidence="2" id="KW-0812">Transmembrane</keyword>
<evidence type="ECO:0000313" key="4">
    <source>
        <dbReference type="EMBL" id="GAA4420657.1"/>
    </source>
</evidence>
<organism evidence="3 5">
    <name type="scientific">Georgenia halophila</name>
    <dbReference type="NCBI Taxonomy" id="620889"/>
    <lineage>
        <taxon>Bacteria</taxon>
        <taxon>Bacillati</taxon>
        <taxon>Actinomycetota</taxon>
        <taxon>Actinomycetes</taxon>
        <taxon>Micrococcales</taxon>
        <taxon>Bogoriellaceae</taxon>
        <taxon>Georgenia</taxon>
    </lineage>
</organism>
<evidence type="ECO:0000313" key="3">
    <source>
        <dbReference type="EMBL" id="GAA4417069.1"/>
    </source>
</evidence>
<name>A0ABP8KW04_9MICO</name>
<evidence type="ECO:0000256" key="1">
    <source>
        <dbReference type="SAM" id="MobiDB-lite"/>
    </source>
</evidence>
<keyword evidence="5" id="KW-1185">Reference proteome</keyword>
<dbReference type="Proteomes" id="UP001500622">
    <property type="component" value="Unassembled WGS sequence"/>
</dbReference>
<proteinExistence type="predicted"/>
<keyword evidence="2" id="KW-1133">Transmembrane helix</keyword>
<comment type="caution">
    <text evidence="3">The sequence shown here is derived from an EMBL/GenBank/DDBJ whole genome shotgun (WGS) entry which is preliminary data.</text>
</comment>
<feature type="transmembrane region" description="Helical" evidence="2">
    <location>
        <begin position="84"/>
        <end position="105"/>
    </location>
</feature>
<feature type="transmembrane region" description="Helical" evidence="2">
    <location>
        <begin position="21"/>
        <end position="54"/>
    </location>
</feature>
<protein>
    <submittedName>
        <fullName evidence="3">Uncharacterized protein</fullName>
    </submittedName>
</protein>
<accession>A0ABP8KW04</accession>
<reference evidence="3" key="1">
    <citation type="journal article" date="2014" name="Int. J. Syst. Evol. Microbiol.">
        <title>Complete genome of a new Firmicutes species belonging to the dominant human colonic microbiota ('Ruminococcus bicirculans') reveals two chromosomes and a selective capacity to utilize plant glucans.</title>
        <authorList>
            <consortium name="NISC Comparative Sequencing Program"/>
            <person name="Wegmann U."/>
            <person name="Louis P."/>
            <person name="Goesmann A."/>
            <person name="Henrissat B."/>
            <person name="Duncan S.H."/>
            <person name="Flint H.J."/>
        </authorList>
    </citation>
    <scope>NUCLEOTIDE SEQUENCE</scope>
    <source>
        <strain evidence="3">JCM 17810</strain>
    </source>
</reference>
<dbReference type="RefSeq" id="WP_345214924.1">
    <property type="nucleotide sequence ID" value="NZ_BAABGN010000002.1"/>
</dbReference>
<feature type="region of interest" description="Disordered" evidence="1">
    <location>
        <begin position="147"/>
        <end position="171"/>
    </location>
</feature>
<reference evidence="5" key="2">
    <citation type="journal article" date="2019" name="Int. J. Syst. Evol. Microbiol.">
        <title>The Global Catalogue of Microorganisms (GCM) 10K type strain sequencing project: providing services to taxonomists for standard genome sequencing and annotation.</title>
        <authorList>
            <consortium name="The Broad Institute Genomics Platform"/>
            <consortium name="The Broad Institute Genome Sequencing Center for Infectious Disease"/>
            <person name="Wu L."/>
            <person name="Ma J."/>
        </authorList>
    </citation>
    <scope>NUCLEOTIDE SEQUENCE [LARGE SCALE GENOMIC DNA]</scope>
    <source>
        <strain evidence="5">JCM 17810</strain>
    </source>
</reference>
<keyword evidence="2" id="KW-0472">Membrane</keyword>
<feature type="transmembrane region" description="Helical" evidence="2">
    <location>
        <begin position="111"/>
        <end position="131"/>
    </location>
</feature>
<dbReference type="EMBL" id="BAABGN010000002">
    <property type="protein sequence ID" value="GAA4417069.1"/>
    <property type="molecule type" value="Genomic_DNA"/>
</dbReference>